<dbReference type="RefSeq" id="WP_410035002.1">
    <property type="nucleotide sequence ID" value="NZ_JBGMEF010000001.1"/>
</dbReference>
<dbReference type="Gene3D" id="3.30.160.660">
    <property type="match status" value="1"/>
</dbReference>
<dbReference type="PROSITE" id="PS51664">
    <property type="entry name" value="YCAO"/>
    <property type="match status" value="1"/>
</dbReference>
<dbReference type="PANTHER" id="PTHR37809:SF1">
    <property type="entry name" value="RIBOSOMAL PROTEIN S12 METHYLTHIOTRANSFERASE ACCESSORY FACTOR YCAO"/>
    <property type="match status" value="1"/>
</dbReference>
<gene>
    <name evidence="2" type="ORF">ACCQ42_00075</name>
</gene>
<reference evidence="2 3" key="1">
    <citation type="journal article" date="2025" name="Anaerobe">
        <title>Description of Anaerococcus kampingiae sp. nov., Anaerococcus groningensis sp. nov., Anaerococcus martiniensis sp. nov., and Anaerococcus cruorum sp. nov., isolated from human clinical specimens.</title>
        <authorList>
            <person name="Boiten K.E."/>
            <person name="Meijer J."/>
            <person name="van Wezel E.M."/>
            <person name="Veloo A.C.M."/>
        </authorList>
    </citation>
    <scope>NUCLEOTIDE SEQUENCE [LARGE SCALE GENOMIC DNA]</scope>
    <source>
        <strain evidence="2 3">ENR0874</strain>
    </source>
</reference>
<name>A0ABW9MCL1_9FIRM</name>
<evidence type="ECO:0000259" key="1">
    <source>
        <dbReference type="PROSITE" id="PS51664"/>
    </source>
</evidence>
<evidence type="ECO:0000313" key="3">
    <source>
        <dbReference type="Proteomes" id="UP001637994"/>
    </source>
</evidence>
<dbReference type="Pfam" id="PF02624">
    <property type="entry name" value="YcaO"/>
    <property type="match status" value="1"/>
</dbReference>
<evidence type="ECO:0000313" key="2">
    <source>
        <dbReference type="EMBL" id="MFO3666182.1"/>
    </source>
</evidence>
<proteinExistence type="predicted"/>
<keyword evidence="3" id="KW-1185">Reference proteome</keyword>
<dbReference type="EMBL" id="JBGMEF010000001">
    <property type="protein sequence ID" value="MFO3666182.1"/>
    <property type="molecule type" value="Genomic_DNA"/>
</dbReference>
<feature type="domain" description="YcaO" evidence="1">
    <location>
        <begin position="55"/>
        <end position="388"/>
    </location>
</feature>
<sequence>MYENLKDKKPIDTIRDIKMIFKKLNVELEENWLNPIDGVYSLNLRIIGTNLVSNGKGINPDLALASAYAEMLERVQEGIPFRLLDSFNLFKNVNVNSVIIDDEKVIQEYILSYLYNYDILSESGIEVFLKHFMDLIYQMPVQEIISYKTFEGSNIKLPGLFVDTFYGSNGIAAGNTKYESLNQAIFEIIERYTIKKILNREMTKFSDITEFIRDNYNDLSFRISDLEEYGLSIKIIDTSFEYGLPTIIVLLIDKHKKRYFASCGCHANLKIAIERSVTEIFQGRTIDDLKSTMTSLSASVNDKFEENYNSIFINGEGAYPHILFNFESMHTYPGDVWDKLSNLKSNKCIWEFISNILYKLGYEIMVANHSKTGFFTYQIIVPEMSEVTNYSNYEFIKDFNDTIKVKKILCKNKNTIDDNEVELLISYFTKYKFKKEYVLSEFIILPIENDKLTSLDGINIDLLLSVCYAYKENYVKARDVLKSYYEEISKYCYDPHILNYYDIAINIYNLKSQDYNDIEITNILKNFYSIEEIKEVIKDLIKDKLFLNIPYIPCVCSSFCDKKCHLYKECNIKNYIDVYKKINSCC</sequence>
<accession>A0ABW9MCL1</accession>
<comment type="caution">
    <text evidence="2">The sequence shown here is derived from an EMBL/GenBank/DDBJ whole genome shotgun (WGS) entry which is preliminary data.</text>
</comment>
<dbReference type="NCBIfam" id="TIGR00702">
    <property type="entry name" value="YcaO-type kinase domain"/>
    <property type="match status" value="1"/>
</dbReference>
<dbReference type="Gene3D" id="3.30.1330.230">
    <property type="match status" value="1"/>
</dbReference>
<organism evidence="2 3">
    <name type="scientific">Anaerococcus kampingae</name>
    <dbReference type="NCBI Taxonomy" id="3115614"/>
    <lineage>
        <taxon>Bacteria</taxon>
        <taxon>Bacillati</taxon>
        <taxon>Bacillota</taxon>
        <taxon>Tissierellia</taxon>
        <taxon>Tissierellales</taxon>
        <taxon>Peptoniphilaceae</taxon>
        <taxon>Anaerococcus</taxon>
    </lineage>
</organism>
<dbReference type="InterPro" id="IPR003776">
    <property type="entry name" value="YcaO-like_dom"/>
</dbReference>
<dbReference type="PANTHER" id="PTHR37809">
    <property type="entry name" value="RIBOSOMAL PROTEIN S12 METHYLTHIOTRANSFERASE ACCESSORY FACTOR YCAO"/>
    <property type="match status" value="1"/>
</dbReference>
<protein>
    <submittedName>
        <fullName evidence="2">YcaO-like family protein</fullName>
    </submittedName>
</protein>
<dbReference type="Proteomes" id="UP001637994">
    <property type="component" value="Unassembled WGS sequence"/>
</dbReference>